<evidence type="ECO:0000313" key="2">
    <source>
        <dbReference type="EMBL" id="CCL98090.1"/>
    </source>
</evidence>
<proteinExistence type="predicted"/>
<accession>J7RUU3</accession>
<protein>
    <submittedName>
        <fullName evidence="2">Uncharacterized protein</fullName>
    </submittedName>
</protein>
<dbReference type="HOGENOM" id="CLU_380888_0_0_1"/>
<evidence type="ECO:0000256" key="1">
    <source>
        <dbReference type="SAM" id="MobiDB-lite"/>
    </source>
</evidence>
<dbReference type="InParanoid" id="J7RUU3"/>
<feature type="compositionally biased region" description="Polar residues" evidence="1">
    <location>
        <begin position="289"/>
        <end position="303"/>
    </location>
</feature>
<dbReference type="GeneID" id="24093001"/>
<feature type="compositionally biased region" description="Low complexity" evidence="1">
    <location>
        <begin position="179"/>
        <end position="188"/>
    </location>
</feature>
<evidence type="ECO:0000313" key="3">
    <source>
        <dbReference type="Proteomes" id="UP000006352"/>
    </source>
</evidence>
<reference evidence="2 3" key="1">
    <citation type="journal article" date="2012" name="Appl. Environ. Microbiol.">
        <title>Short-read sequencing for genomic analysis of the brown rot fungus Fibroporia radiculosa.</title>
        <authorList>
            <person name="Tang J.D."/>
            <person name="Perkins A.D."/>
            <person name="Sonstegard T.S."/>
            <person name="Schroeder S.G."/>
            <person name="Burgess S.C."/>
            <person name="Diehl S.V."/>
        </authorList>
    </citation>
    <scope>NUCLEOTIDE SEQUENCE [LARGE SCALE GENOMIC DNA]</scope>
    <source>
        <strain evidence="2 3">TFFH 294</strain>
    </source>
</reference>
<keyword evidence="3" id="KW-1185">Reference proteome</keyword>
<feature type="region of interest" description="Disordered" evidence="1">
    <location>
        <begin position="282"/>
        <end position="306"/>
    </location>
</feature>
<dbReference type="AlphaFoldDB" id="J7RUU3"/>
<dbReference type="OrthoDB" id="3269398at2759"/>
<sequence>MQVVSETSEVGRRRPTNWAALEALEELALPSPSPSLGTAGLSSLCSTGEIPILLDAGRDLTRLSDDLDSQIAECNQSPLSNKALGREYSSKAASSANALGLCLAVPKSSNHDVLFGSKDDTESLEKPLQGDNGYHKQSRLTVSRESSTSLSSPLVYEVPGPLSPSTSHRDSPVASPCVTPAWSTPTSPLTSPRSIYYMMSPSAADLRDSSSPSNLVKRDDSRSQQASISGPFSTLSMTLFGSGSLLSSSPSVCSTGTEPSPRKVGNNPWKWRQIYKSKSCSPMPRVNRLSPSASKNNVGSTPGSAPVTPLVPTFDLPETSHHSATASNSVRSLRSVRSGQISSPLASYSAAGAQPFNLPGILGWLRNTILELWIDQEGSPFAARPAFRLMGYTSEHAKGRDEELVNALTYGLADFLPVKRQVFVFKSDNLTAAPILRRVTTVGDEPKDCILQQALLTIDSDGVYSVGGIEFFDLQAHQAPLVLRWKLEYFVHDNIAEASEVLAQGEKAFTPLRFSCSPGLLHPSHGRKKTGLMQMFKRNQSVRLCAEKMAAPKFPESVLSTFDHRYEDGRGKDLTSTRPDESEFKY</sequence>
<feature type="region of interest" description="Disordered" evidence="1">
    <location>
        <begin position="204"/>
        <end position="230"/>
    </location>
</feature>
<organism evidence="2 3">
    <name type="scientific">Fibroporia radiculosa</name>
    <dbReference type="NCBI Taxonomy" id="599839"/>
    <lineage>
        <taxon>Eukaryota</taxon>
        <taxon>Fungi</taxon>
        <taxon>Dikarya</taxon>
        <taxon>Basidiomycota</taxon>
        <taxon>Agaricomycotina</taxon>
        <taxon>Agaricomycetes</taxon>
        <taxon>Polyporales</taxon>
        <taxon>Fibroporiaceae</taxon>
        <taxon>Fibroporia</taxon>
    </lineage>
</organism>
<dbReference type="RefSeq" id="XP_012177373.1">
    <property type="nucleotide sequence ID" value="XM_012321983.1"/>
</dbReference>
<dbReference type="Proteomes" id="UP000006352">
    <property type="component" value="Unassembled WGS sequence"/>
</dbReference>
<gene>
    <name evidence="2" type="ORF">FIBRA_00084</name>
</gene>
<feature type="compositionally biased region" description="Low complexity" evidence="1">
    <location>
        <begin position="139"/>
        <end position="152"/>
    </location>
</feature>
<dbReference type="EMBL" id="HE796869">
    <property type="protein sequence ID" value="CCL98090.1"/>
    <property type="molecule type" value="Genomic_DNA"/>
</dbReference>
<feature type="region of interest" description="Disordered" evidence="1">
    <location>
        <begin position="114"/>
        <end position="188"/>
    </location>
</feature>
<name>J7RUU3_9APHY</name>